<dbReference type="GO" id="GO:0006357">
    <property type="term" value="P:regulation of transcription by RNA polymerase II"/>
    <property type="evidence" value="ECO:0007669"/>
    <property type="project" value="TreeGrafter"/>
</dbReference>
<dbReference type="PANTHER" id="PTHR12243">
    <property type="entry name" value="MADF DOMAIN TRANSCRIPTION FACTOR"/>
    <property type="match status" value="1"/>
</dbReference>
<feature type="region of interest" description="Disordered" evidence="1">
    <location>
        <begin position="173"/>
        <end position="210"/>
    </location>
</feature>
<evidence type="ECO:0000259" key="2">
    <source>
        <dbReference type="PROSITE" id="PS51029"/>
    </source>
</evidence>
<keyword evidence="4" id="KW-1185">Reference proteome</keyword>
<sequence>MDFQNVSLVQTCGICETICDQSEIENHSCLEGYAQYTIDPQTFYFYPVLDDGVTIIRKSKMPNNEEQVVATRLQEKKTKVQSREPLWNYKLPLPQRNIRIVINLWQEVADALNGNITADEAKAKFKSLHDTYRRIIKSETCASGSARKNSGKQWAHYVSMEFMRDSCLLKTTESNIEDPMNNDLEDNGESVENIESNHGSRNKKRRNDSNTCTSAIERIANALCDNNDVMPDLPPPPVPDEIDSFLSMLGCQLRELESRKRREIMRKILNITYDTLTEQY</sequence>
<proteinExistence type="predicted"/>
<protein>
    <recommendedName>
        <fullName evidence="2">MADF domain-containing protein</fullName>
    </recommendedName>
</protein>
<dbReference type="SMART" id="SM00595">
    <property type="entry name" value="MADF"/>
    <property type="match status" value="1"/>
</dbReference>
<dbReference type="AlphaFoldDB" id="A0A0J7N144"/>
<dbReference type="GO" id="GO:0005634">
    <property type="term" value="C:nucleus"/>
    <property type="evidence" value="ECO:0007669"/>
    <property type="project" value="TreeGrafter"/>
</dbReference>
<evidence type="ECO:0000313" key="3">
    <source>
        <dbReference type="EMBL" id="KMQ86370.1"/>
    </source>
</evidence>
<dbReference type="InterPro" id="IPR039353">
    <property type="entry name" value="TF_Adf1"/>
</dbReference>
<dbReference type="EMBL" id="LBMM01012170">
    <property type="protein sequence ID" value="KMQ86370.1"/>
    <property type="molecule type" value="Genomic_DNA"/>
</dbReference>
<dbReference type="PANTHER" id="PTHR12243:SF67">
    <property type="entry name" value="COREPRESSOR OF PANGOLIN, ISOFORM A-RELATED"/>
    <property type="match status" value="1"/>
</dbReference>
<evidence type="ECO:0000313" key="4">
    <source>
        <dbReference type="Proteomes" id="UP000036403"/>
    </source>
</evidence>
<name>A0A0J7N144_LASNI</name>
<dbReference type="PaxDb" id="67767-A0A0J7N144"/>
<dbReference type="Pfam" id="PF10545">
    <property type="entry name" value="MADF_DNA_bdg"/>
    <property type="match status" value="1"/>
</dbReference>
<dbReference type="InterPro" id="IPR006578">
    <property type="entry name" value="MADF-dom"/>
</dbReference>
<evidence type="ECO:0000256" key="1">
    <source>
        <dbReference type="SAM" id="MobiDB-lite"/>
    </source>
</evidence>
<dbReference type="OrthoDB" id="7701713at2759"/>
<dbReference type="PROSITE" id="PS51029">
    <property type="entry name" value="MADF"/>
    <property type="match status" value="1"/>
</dbReference>
<accession>A0A0J7N144</accession>
<gene>
    <name evidence="3" type="ORF">RF55_14652</name>
</gene>
<comment type="caution">
    <text evidence="3">The sequence shown here is derived from an EMBL/GenBank/DDBJ whole genome shotgun (WGS) entry which is preliminary data.</text>
</comment>
<dbReference type="Proteomes" id="UP000036403">
    <property type="component" value="Unassembled WGS sequence"/>
</dbReference>
<feature type="domain" description="MADF" evidence="2">
    <location>
        <begin position="75"/>
        <end position="168"/>
    </location>
</feature>
<dbReference type="GO" id="GO:0005667">
    <property type="term" value="C:transcription regulator complex"/>
    <property type="evidence" value="ECO:0007669"/>
    <property type="project" value="TreeGrafter"/>
</dbReference>
<reference evidence="3 4" key="1">
    <citation type="submission" date="2015-04" db="EMBL/GenBank/DDBJ databases">
        <title>Lasius niger genome sequencing.</title>
        <authorList>
            <person name="Konorov E.A."/>
            <person name="Nikitin M.A."/>
            <person name="Kirill M.V."/>
            <person name="Chang P."/>
        </authorList>
    </citation>
    <scope>NUCLEOTIDE SEQUENCE [LARGE SCALE GENOMIC DNA]</scope>
    <source>
        <tissue evidence="3">Whole</tissue>
    </source>
</reference>
<organism evidence="3 4">
    <name type="scientific">Lasius niger</name>
    <name type="common">Black garden ant</name>
    <dbReference type="NCBI Taxonomy" id="67767"/>
    <lineage>
        <taxon>Eukaryota</taxon>
        <taxon>Metazoa</taxon>
        <taxon>Ecdysozoa</taxon>
        <taxon>Arthropoda</taxon>
        <taxon>Hexapoda</taxon>
        <taxon>Insecta</taxon>
        <taxon>Pterygota</taxon>
        <taxon>Neoptera</taxon>
        <taxon>Endopterygota</taxon>
        <taxon>Hymenoptera</taxon>
        <taxon>Apocrita</taxon>
        <taxon>Aculeata</taxon>
        <taxon>Formicoidea</taxon>
        <taxon>Formicidae</taxon>
        <taxon>Formicinae</taxon>
        <taxon>Lasius</taxon>
        <taxon>Lasius</taxon>
    </lineage>
</organism>